<gene>
    <name evidence="1" type="ORF">OU415_18175</name>
</gene>
<name>A0ABT4V095_9PSEU</name>
<evidence type="ECO:0000313" key="2">
    <source>
        <dbReference type="Proteomes" id="UP001210380"/>
    </source>
</evidence>
<organism evidence="1 2">
    <name type="scientific">Saccharopolyspora oryzae</name>
    <dbReference type="NCBI Taxonomy" id="2997343"/>
    <lineage>
        <taxon>Bacteria</taxon>
        <taxon>Bacillati</taxon>
        <taxon>Actinomycetota</taxon>
        <taxon>Actinomycetes</taxon>
        <taxon>Pseudonocardiales</taxon>
        <taxon>Pseudonocardiaceae</taxon>
        <taxon>Saccharopolyspora</taxon>
    </lineage>
</organism>
<dbReference type="Proteomes" id="UP001210380">
    <property type="component" value="Unassembled WGS sequence"/>
</dbReference>
<evidence type="ECO:0008006" key="3">
    <source>
        <dbReference type="Google" id="ProtNLM"/>
    </source>
</evidence>
<dbReference type="EMBL" id="JAQGLA010000027">
    <property type="protein sequence ID" value="MDA3627379.1"/>
    <property type="molecule type" value="Genomic_DNA"/>
</dbReference>
<accession>A0ABT4V095</accession>
<sequence length="159" mass="17485">MNTNALETAYPELIRNAEAITDATPLTEQDRTLADWTIAHVALSDRILAAAARDLLVGAPVVVDNREAMDPATLNALISRTSHQERIALVRRNADYFTATVQCIPDHAAHTPVRLSLVDRDGNSVPDQHLPWDELIHVRATQHLPGHAARLAELARVLD</sequence>
<evidence type="ECO:0000313" key="1">
    <source>
        <dbReference type="EMBL" id="MDA3627379.1"/>
    </source>
</evidence>
<reference evidence="1 2" key="1">
    <citation type="submission" date="2022-11" db="EMBL/GenBank/DDBJ databases">
        <title>Draft genome sequence of Saccharopolyspora sp. WRP15-2 isolated from rhizosphere soils of wild rice in Thailand.</title>
        <authorList>
            <person name="Duangmal K."/>
            <person name="Kammanee S."/>
            <person name="Muangham S."/>
        </authorList>
    </citation>
    <scope>NUCLEOTIDE SEQUENCE [LARGE SCALE GENOMIC DNA]</scope>
    <source>
        <strain evidence="1 2">WRP15-2</strain>
    </source>
</reference>
<proteinExistence type="predicted"/>
<dbReference type="RefSeq" id="WP_270950053.1">
    <property type="nucleotide sequence ID" value="NZ_JAQGLA010000027.1"/>
</dbReference>
<protein>
    <recommendedName>
        <fullName evidence="3">DinB-like domain-containing protein</fullName>
    </recommendedName>
</protein>
<comment type="caution">
    <text evidence="1">The sequence shown here is derived from an EMBL/GenBank/DDBJ whole genome shotgun (WGS) entry which is preliminary data.</text>
</comment>
<keyword evidence="2" id="KW-1185">Reference proteome</keyword>